<sequence length="508" mass="54588">MKINQLINHGLVAAAMVAAVVPSYAANDVVRVGMDVDAQSLDPRTQRNTTDVRVLDLLYDGLVSLDQSLTPQPNLALSWEQPDATTLIFDIRTDAKFHDGTPVTVDDVIYTYETVVDPALASNHASNLNAIESVTAGDDNTVVFKLKVPFAPLLSYMDLGIVPKHLAEAGNDLSTQPVGSGPFTFGQWDRGSQIVLNANADYYGGVSATAQVVFVPLADNSARAQALEAGSLDIIMAPLNADDTIRLRADDRFQSVSKPGIKITYVNFNTRSPLLSDPALRRALSMLIDNQTIGNDIFGGVETPATSILMPVFEWAYDASITQPAFDIAAASAALDELGWVVGADGIREKDGVKLAFTLATHSEDSARIQSVEYIQNLMMAAGVQANVSISDFPAFIGEVIGGSYDAALLGWDNLVDPDVLMYVTLHTGESRNWGAYSNPETDAQLELARTAQTQQERGEAYKAAARLLVEDMPYYVLTNAGFDAFAAADVTGFDPDVLGNLRSLTKD</sequence>
<comment type="caution">
    <text evidence="7">The sequence shown here is derived from an EMBL/GenBank/DDBJ whole genome shotgun (WGS) entry which is preliminary data.</text>
</comment>
<dbReference type="Gene3D" id="3.10.105.10">
    <property type="entry name" value="Dipeptide-binding Protein, Domain 3"/>
    <property type="match status" value="1"/>
</dbReference>
<evidence type="ECO:0000256" key="5">
    <source>
        <dbReference type="SAM" id="SignalP"/>
    </source>
</evidence>
<evidence type="ECO:0000313" key="8">
    <source>
        <dbReference type="Proteomes" id="UP001595613"/>
    </source>
</evidence>
<keyword evidence="8" id="KW-1185">Reference proteome</keyword>
<feature type="chain" id="PRO_5046241335" evidence="5">
    <location>
        <begin position="26"/>
        <end position="508"/>
    </location>
</feature>
<evidence type="ECO:0000256" key="3">
    <source>
        <dbReference type="ARBA" id="ARBA00022448"/>
    </source>
</evidence>
<dbReference type="InterPro" id="IPR039424">
    <property type="entry name" value="SBP_5"/>
</dbReference>
<proteinExistence type="inferred from homology"/>
<dbReference type="EMBL" id="JBHRYD010000015">
    <property type="protein sequence ID" value="MFC3706206.1"/>
    <property type="molecule type" value="Genomic_DNA"/>
</dbReference>
<reference evidence="8" key="1">
    <citation type="journal article" date="2019" name="Int. J. Syst. Evol. Microbiol.">
        <title>The Global Catalogue of Microorganisms (GCM) 10K type strain sequencing project: providing services to taxonomists for standard genome sequencing and annotation.</title>
        <authorList>
            <consortium name="The Broad Institute Genomics Platform"/>
            <consortium name="The Broad Institute Genome Sequencing Center for Infectious Disease"/>
            <person name="Wu L."/>
            <person name="Ma J."/>
        </authorList>
    </citation>
    <scope>NUCLEOTIDE SEQUENCE [LARGE SCALE GENOMIC DNA]</scope>
    <source>
        <strain evidence="8">KCTC 42281</strain>
    </source>
</reference>
<dbReference type="InterPro" id="IPR030678">
    <property type="entry name" value="Peptide/Ni-bd"/>
</dbReference>
<gene>
    <name evidence="7" type="ORF">ACFOOL_15745</name>
</gene>
<dbReference type="Gene3D" id="3.90.76.10">
    <property type="entry name" value="Dipeptide-binding Protein, Domain 1"/>
    <property type="match status" value="1"/>
</dbReference>
<evidence type="ECO:0000313" key="7">
    <source>
        <dbReference type="EMBL" id="MFC3706206.1"/>
    </source>
</evidence>
<dbReference type="Pfam" id="PF00496">
    <property type="entry name" value="SBP_bac_5"/>
    <property type="match status" value="1"/>
</dbReference>
<feature type="domain" description="Solute-binding protein family 5" evidence="6">
    <location>
        <begin position="70"/>
        <end position="430"/>
    </location>
</feature>
<protein>
    <submittedName>
        <fullName evidence="7">ABC transporter substrate-binding protein</fullName>
    </submittedName>
</protein>
<dbReference type="Gene3D" id="3.40.190.10">
    <property type="entry name" value="Periplasmic binding protein-like II"/>
    <property type="match status" value="1"/>
</dbReference>
<evidence type="ECO:0000256" key="2">
    <source>
        <dbReference type="ARBA" id="ARBA00005695"/>
    </source>
</evidence>
<keyword evidence="4 5" id="KW-0732">Signal</keyword>
<keyword evidence="3" id="KW-0813">Transport</keyword>
<dbReference type="PANTHER" id="PTHR30290">
    <property type="entry name" value="PERIPLASMIC BINDING COMPONENT OF ABC TRANSPORTER"/>
    <property type="match status" value="1"/>
</dbReference>
<feature type="signal peptide" evidence="5">
    <location>
        <begin position="1"/>
        <end position="25"/>
    </location>
</feature>
<comment type="subcellular location">
    <subcellularLocation>
        <location evidence="1">Periplasm</location>
    </subcellularLocation>
</comment>
<evidence type="ECO:0000259" key="6">
    <source>
        <dbReference type="Pfam" id="PF00496"/>
    </source>
</evidence>
<dbReference type="PIRSF" id="PIRSF002741">
    <property type="entry name" value="MppA"/>
    <property type="match status" value="1"/>
</dbReference>
<organism evidence="7 8">
    <name type="scientific">Devosia honganensis</name>
    <dbReference type="NCBI Taxonomy" id="1610527"/>
    <lineage>
        <taxon>Bacteria</taxon>
        <taxon>Pseudomonadati</taxon>
        <taxon>Pseudomonadota</taxon>
        <taxon>Alphaproteobacteria</taxon>
        <taxon>Hyphomicrobiales</taxon>
        <taxon>Devosiaceae</taxon>
        <taxon>Devosia</taxon>
    </lineage>
</organism>
<dbReference type="InterPro" id="IPR000914">
    <property type="entry name" value="SBP_5_dom"/>
</dbReference>
<evidence type="ECO:0000256" key="1">
    <source>
        <dbReference type="ARBA" id="ARBA00004418"/>
    </source>
</evidence>
<dbReference type="CDD" id="cd00995">
    <property type="entry name" value="PBP2_NikA_DppA_OppA_like"/>
    <property type="match status" value="1"/>
</dbReference>
<name>A0ABV7X3R5_9HYPH</name>
<dbReference type="Proteomes" id="UP001595613">
    <property type="component" value="Unassembled WGS sequence"/>
</dbReference>
<evidence type="ECO:0000256" key="4">
    <source>
        <dbReference type="ARBA" id="ARBA00022729"/>
    </source>
</evidence>
<dbReference type="SUPFAM" id="SSF53850">
    <property type="entry name" value="Periplasmic binding protein-like II"/>
    <property type="match status" value="1"/>
</dbReference>
<comment type="similarity">
    <text evidence="2">Belongs to the bacterial solute-binding protein 5 family.</text>
</comment>
<accession>A0ABV7X3R5</accession>
<dbReference type="RefSeq" id="WP_380098286.1">
    <property type="nucleotide sequence ID" value="NZ_JBHRYD010000015.1"/>
</dbReference>
<dbReference type="PANTHER" id="PTHR30290:SF9">
    <property type="entry name" value="OLIGOPEPTIDE-BINDING PROTEIN APPA"/>
    <property type="match status" value="1"/>
</dbReference>